<reference evidence="3 4" key="2">
    <citation type="submission" date="2024-05" db="EMBL/GenBank/DDBJ databases">
        <authorList>
            <person name="Chen Y."/>
            <person name="Shah S."/>
            <person name="Dougan E. K."/>
            <person name="Thang M."/>
            <person name="Chan C."/>
        </authorList>
    </citation>
    <scope>NUCLEOTIDE SEQUENCE [LARGE SCALE GENOMIC DNA]</scope>
</reference>
<dbReference type="EMBL" id="CAMXCT020004368">
    <property type="protein sequence ID" value="CAL1162126.1"/>
    <property type="molecule type" value="Genomic_DNA"/>
</dbReference>
<dbReference type="AlphaFoldDB" id="A0A9P1DEG9"/>
<organism evidence="2">
    <name type="scientific">Cladocopium goreaui</name>
    <dbReference type="NCBI Taxonomy" id="2562237"/>
    <lineage>
        <taxon>Eukaryota</taxon>
        <taxon>Sar</taxon>
        <taxon>Alveolata</taxon>
        <taxon>Dinophyceae</taxon>
        <taxon>Suessiales</taxon>
        <taxon>Symbiodiniaceae</taxon>
        <taxon>Cladocopium</taxon>
    </lineage>
</organism>
<feature type="region of interest" description="Disordered" evidence="1">
    <location>
        <begin position="80"/>
        <end position="113"/>
    </location>
</feature>
<accession>A0A9P1DEG9</accession>
<protein>
    <submittedName>
        <fullName evidence="2">Uncharacterized protein</fullName>
    </submittedName>
</protein>
<dbReference type="EMBL" id="CAMXCT010004368">
    <property type="protein sequence ID" value="CAI4008751.1"/>
    <property type="molecule type" value="Genomic_DNA"/>
</dbReference>
<sequence length="349" mass="37582">MSRPISITWPVQNGPVSELRPRPKDGTVLVQERPITPRGVQAGYRTVTSVTEISAEESIVMLENWVICWAERMCEKLDASPPSSARNVLSARSARQAKPKAVPRGARGNETRPESVAVIHALAKLERAFEDVLENSARSENFVSPRQTTAATSALYGGKGSSAVARASVPKGGIKGAPSDGVPTRHSWGRAGVHKVYSGPGGKASARFLEVTEALGPRVYSECNLNRSAQTALSAAMSSPRSNLMPDTLSRSSPVQMEMRVNAAQVDDQRSPDDLHARLDRMQELIDQGQKHSAEQLKWLRADYEELARMRAEEQAGQAGQAVQAGQAGECFDSSSSSSSSGSDRSDMI</sequence>
<keyword evidence="4" id="KW-1185">Reference proteome</keyword>
<reference evidence="2" key="1">
    <citation type="submission" date="2022-10" db="EMBL/GenBank/DDBJ databases">
        <authorList>
            <person name="Chen Y."/>
            <person name="Dougan E. K."/>
            <person name="Chan C."/>
            <person name="Rhodes N."/>
            <person name="Thang M."/>
        </authorList>
    </citation>
    <scope>NUCLEOTIDE SEQUENCE</scope>
</reference>
<comment type="caution">
    <text evidence="2">The sequence shown here is derived from an EMBL/GenBank/DDBJ whole genome shotgun (WGS) entry which is preliminary data.</text>
</comment>
<dbReference type="Proteomes" id="UP001152797">
    <property type="component" value="Unassembled WGS sequence"/>
</dbReference>
<gene>
    <name evidence="2" type="ORF">C1SCF055_LOCUS34158</name>
</gene>
<proteinExistence type="predicted"/>
<feature type="region of interest" description="Disordered" evidence="1">
    <location>
        <begin position="1"/>
        <end position="24"/>
    </location>
</feature>
<dbReference type="EMBL" id="CAMXCT030004368">
    <property type="protein sequence ID" value="CAL4796063.1"/>
    <property type="molecule type" value="Genomic_DNA"/>
</dbReference>
<evidence type="ECO:0000256" key="1">
    <source>
        <dbReference type="SAM" id="MobiDB-lite"/>
    </source>
</evidence>
<name>A0A9P1DEG9_9DINO</name>
<evidence type="ECO:0000313" key="3">
    <source>
        <dbReference type="EMBL" id="CAL4796063.1"/>
    </source>
</evidence>
<feature type="region of interest" description="Disordered" evidence="1">
    <location>
        <begin position="312"/>
        <end position="349"/>
    </location>
</feature>
<feature type="compositionally biased region" description="Low complexity" evidence="1">
    <location>
        <begin position="315"/>
        <end position="343"/>
    </location>
</feature>
<evidence type="ECO:0000313" key="4">
    <source>
        <dbReference type="Proteomes" id="UP001152797"/>
    </source>
</evidence>
<evidence type="ECO:0000313" key="2">
    <source>
        <dbReference type="EMBL" id="CAI4008751.1"/>
    </source>
</evidence>